<dbReference type="Gene3D" id="1.20.5.710">
    <property type="entry name" value="Single helix bin"/>
    <property type="match status" value="1"/>
</dbReference>
<reference evidence="7" key="1">
    <citation type="submission" date="2021-02" db="EMBL/GenBank/DDBJ databases">
        <authorList>
            <person name="Bekaert M."/>
        </authorList>
    </citation>
    <scope>NUCLEOTIDE SEQUENCE</scope>
    <source>
        <strain evidence="7">IoA-00</strain>
    </source>
</reference>
<evidence type="ECO:0000256" key="4">
    <source>
        <dbReference type="SAM" id="MobiDB-lite"/>
    </source>
</evidence>
<evidence type="ECO:0000259" key="5">
    <source>
        <dbReference type="Pfam" id="PF00542"/>
    </source>
</evidence>
<evidence type="ECO:0000256" key="3">
    <source>
        <dbReference type="ARBA" id="ARBA00023274"/>
    </source>
</evidence>
<dbReference type="GO" id="GO:0006412">
    <property type="term" value="P:translation"/>
    <property type="evidence" value="ECO:0007669"/>
    <property type="project" value="InterPro"/>
</dbReference>
<dbReference type="SUPFAM" id="SSF54736">
    <property type="entry name" value="ClpS-like"/>
    <property type="match status" value="1"/>
</dbReference>
<evidence type="ECO:0000256" key="2">
    <source>
        <dbReference type="ARBA" id="ARBA00022980"/>
    </source>
</evidence>
<dbReference type="PANTHER" id="PTHR45987:SF4">
    <property type="entry name" value="LARGE RIBOSOMAL SUBUNIT PROTEIN BL12M"/>
    <property type="match status" value="1"/>
</dbReference>
<keyword evidence="8" id="KW-1185">Reference proteome</keyword>
<organism evidence="7 8">
    <name type="scientific">Lepeophtheirus salmonis</name>
    <name type="common">Salmon louse</name>
    <name type="synonym">Caligus salmonis</name>
    <dbReference type="NCBI Taxonomy" id="72036"/>
    <lineage>
        <taxon>Eukaryota</taxon>
        <taxon>Metazoa</taxon>
        <taxon>Ecdysozoa</taxon>
        <taxon>Arthropoda</taxon>
        <taxon>Crustacea</taxon>
        <taxon>Multicrustacea</taxon>
        <taxon>Hexanauplia</taxon>
        <taxon>Copepoda</taxon>
        <taxon>Siphonostomatoida</taxon>
        <taxon>Caligidae</taxon>
        <taxon>Lepeophtheirus</taxon>
    </lineage>
</organism>
<comment type="similarity">
    <text evidence="1">Belongs to the bacterial ribosomal protein bL12 family.</text>
</comment>
<dbReference type="OrthoDB" id="250175at2759"/>
<dbReference type="EMBL" id="HG994593">
    <property type="protein sequence ID" value="CAF2849308.1"/>
    <property type="molecule type" value="Genomic_DNA"/>
</dbReference>
<feature type="domain" description="Large ribosomal subunit protein bL12 oligomerization" evidence="6">
    <location>
        <begin position="38"/>
        <end position="81"/>
    </location>
</feature>
<feature type="compositionally biased region" description="Basic and acidic residues" evidence="4">
    <location>
        <begin position="357"/>
        <end position="370"/>
    </location>
</feature>
<sequence length="565" mass="65803">MISRLRLTRQLLREPSFGAMSSEPLPLVAKEGPSERIVQILDQIVELNLLEVSELNKALKERLNISDAPVMMASGPAVASASTEEDEEEESAAAIAVQTSFTLKLISFDASKKIPLIKELKTQIEGMNLVQAKKFVESAPAVVKKTILGKKRLKRLKPPWKLWVEPKIKLAKEHFKHFHPSTLGRNYCDPSRDLHPTPPTAHSLSSVSYFNLKSWQSAPEIYDDTLYLCPWCLQEEKRKQDQDRFQFNKENIWSSRVFLETDYNYYFMITERILRKLEDITKMEWERGDECGINCLRDMVSIGAEAKALEDMDEREISEIELDPNEEAKSERLDEEEREDQFFDAVDDSPESGWESLEGHNSSEAEGHHHHDPFENIFEEFVPNHLEEQFVEEQEPEENEQLPSEDEQQEEELSSFELDEEFEEEESFESDEELEEEESFDSESDPIIESSMNIEEEDVQLHQFVEESHPITISESERYHKEWLQCQNQIKDLKANKFIDKKVKKILSMIFTTDDFVAPKTKAEEFENIPNMNRDENGLFEITDLSELQDLSYLSFIVRNERFIP</sequence>
<dbReference type="Proteomes" id="UP000675881">
    <property type="component" value="Chromosome 14"/>
</dbReference>
<dbReference type="CDD" id="cd00387">
    <property type="entry name" value="Ribosomal_L7_L12"/>
    <property type="match status" value="1"/>
</dbReference>
<dbReference type="Pfam" id="PF00542">
    <property type="entry name" value="Ribosomal_L12"/>
    <property type="match status" value="1"/>
</dbReference>
<dbReference type="InterPro" id="IPR013823">
    <property type="entry name" value="Ribosomal_bL12_C"/>
</dbReference>
<feature type="domain" description="Large ribosomal subunit protein bL12 C-terminal" evidence="5">
    <location>
        <begin position="101"/>
        <end position="147"/>
    </location>
</feature>
<dbReference type="Pfam" id="PF16320">
    <property type="entry name" value="Ribosomal_L12_N"/>
    <property type="match status" value="1"/>
</dbReference>
<gene>
    <name evidence="7" type="ORF">LSAA_5359</name>
</gene>
<protein>
    <submittedName>
        <fullName evidence="7">RP-L7</fullName>
    </submittedName>
</protein>
<name>A0A7R8H3V6_LEPSM</name>
<feature type="region of interest" description="Disordered" evidence="4">
    <location>
        <begin position="391"/>
        <end position="445"/>
    </location>
</feature>
<dbReference type="GO" id="GO:0003729">
    <property type="term" value="F:mRNA binding"/>
    <property type="evidence" value="ECO:0007669"/>
    <property type="project" value="TreeGrafter"/>
</dbReference>
<dbReference type="Gene3D" id="3.30.1390.10">
    <property type="match status" value="1"/>
</dbReference>
<dbReference type="SUPFAM" id="SSF48300">
    <property type="entry name" value="Ribosomal protein L7/12, oligomerisation (N-terminal) domain"/>
    <property type="match status" value="1"/>
</dbReference>
<dbReference type="PANTHER" id="PTHR45987">
    <property type="entry name" value="39S RIBOSOMAL PROTEIN L12"/>
    <property type="match status" value="1"/>
</dbReference>
<keyword evidence="2" id="KW-0689">Ribosomal protein</keyword>
<proteinExistence type="inferred from homology"/>
<evidence type="ECO:0000313" key="8">
    <source>
        <dbReference type="Proteomes" id="UP000675881"/>
    </source>
</evidence>
<dbReference type="GO" id="GO:0003735">
    <property type="term" value="F:structural constituent of ribosome"/>
    <property type="evidence" value="ECO:0007669"/>
    <property type="project" value="InterPro"/>
</dbReference>
<dbReference type="InterPro" id="IPR036235">
    <property type="entry name" value="Ribosomal_bL12_oligo_N_sf"/>
</dbReference>
<evidence type="ECO:0000313" key="7">
    <source>
        <dbReference type="EMBL" id="CAF2849308.1"/>
    </source>
</evidence>
<dbReference type="InterPro" id="IPR000206">
    <property type="entry name" value="Ribosomal_bL12"/>
</dbReference>
<keyword evidence="3" id="KW-0687">Ribonucleoprotein</keyword>
<dbReference type="InterPro" id="IPR014719">
    <property type="entry name" value="Ribosomal_bL12_C/ClpS-like"/>
</dbReference>
<evidence type="ECO:0000256" key="1">
    <source>
        <dbReference type="ARBA" id="ARBA00007197"/>
    </source>
</evidence>
<dbReference type="AlphaFoldDB" id="A0A7R8H3V6"/>
<feature type="region of interest" description="Disordered" evidence="4">
    <location>
        <begin position="310"/>
        <end position="370"/>
    </location>
</feature>
<accession>A0A7R8H3V6</accession>
<dbReference type="InterPro" id="IPR008932">
    <property type="entry name" value="Ribosomal_bL12_oligo"/>
</dbReference>
<dbReference type="GO" id="GO:0005762">
    <property type="term" value="C:mitochondrial large ribosomal subunit"/>
    <property type="evidence" value="ECO:0007669"/>
    <property type="project" value="TreeGrafter"/>
</dbReference>
<evidence type="ECO:0000259" key="6">
    <source>
        <dbReference type="Pfam" id="PF16320"/>
    </source>
</evidence>